<feature type="transmembrane region" description="Helical" evidence="9">
    <location>
        <begin position="668"/>
        <end position="701"/>
    </location>
</feature>
<feature type="transmembrane region" description="Helical" evidence="9">
    <location>
        <begin position="810"/>
        <end position="829"/>
    </location>
</feature>
<organism evidence="12 13">
    <name type="scientific">Acrasis kona</name>
    <dbReference type="NCBI Taxonomy" id="1008807"/>
    <lineage>
        <taxon>Eukaryota</taxon>
        <taxon>Discoba</taxon>
        <taxon>Heterolobosea</taxon>
        <taxon>Tetramitia</taxon>
        <taxon>Eutetramitia</taxon>
        <taxon>Acrasidae</taxon>
        <taxon>Acrasis</taxon>
    </lineage>
</organism>
<dbReference type="InterPro" id="IPR011527">
    <property type="entry name" value="ABC1_TM_dom"/>
</dbReference>
<evidence type="ECO:0000256" key="9">
    <source>
        <dbReference type="SAM" id="Phobius"/>
    </source>
</evidence>
<dbReference type="AlphaFoldDB" id="A0AAW2ZB14"/>
<keyword evidence="3" id="KW-0813">Transport</keyword>
<dbReference type="GO" id="GO:0015421">
    <property type="term" value="F:ABC-type oligopeptide transporter activity"/>
    <property type="evidence" value="ECO:0007669"/>
    <property type="project" value="TreeGrafter"/>
</dbReference>
<keyword evidence="13" id="KW-1185">Reference proteome</keyword>
<feature type="domain" description="ABC transmembrane type-1" evidence="11">
    <location>
        <begin position="9"/>
        <end position="291"/>
    </location>
</feature>
<keyword evidence="6" id="KW-0067">ATP-binding</keyword>
<feature type="domain" description="ABC transmembrane type-1" evidence="11">
    <location>
        <begin position="685"/>
        <end position="978"/>
    </location>
</feature>
<dbReference type="SUPFAM" id="SSF90123">
    <property type="entry name" value="ABC transporter transmembrane region"/>
    <property type="match status" value="2"/>
</dbReference>
<sequence>MKLFGINNWVLLGIGVIFACAAGAIPILVFAMLGTTLLNFDKDSASKLGAIVTGIAVAAFFITFISDVIFSFLQQSISLVLKQEYYSSCLRQEIGFFDFKKAGSLINSMNSEIVKTTEIYSTLLQGFIQHLFQFFAGFLIALIFYPVMTLLIMISIPVTILMVGVFGKALDYFANKISEATSSSVEAANEVIGSIRTVRSMAGEDKEISRFSNTLRKIRGIVMLNALSKAFSISVISFFIWGSVALAYYWVGIDLQSGDGTIQKFMTAYLLLQFAIVGAQQSISIFPEIIKSQASATVLLKVILRSPAIRFRGGLKPDKLRGRLSFQDITFRYPTRPNVTILNHFNLEIEEGQSVALVGQSGSGKSTVVGLIERWYEPESGVVKVDGVDIREIDSVWLHRYLGIVSQEPTLFATTIRDNISYTVDTINKHIRDDILKINPNATNDDINPQLVPVDQQLIINAARAANCHDFITKLPDGYDTMIGERGVSLSGGQKQRIAIARAVLQNPKVLLLDEATSALDTKSESLVQDALNNLMKGRTSIIIAHRLTTVQDCDNIVVVHRGQVVEMGTHHDLMKRVGPYYNLAIKQMQFVQPEKQLTFEPDELEDEKSDDSSISTINVDVSHTVQSPDTMKPLLKRFNFYKKSKLQAEDSEIIDIREPKRINLFSIFRIMGVFHTLLLLISYLCSAIMGCIPILIFYFFGMTVRAITFRRDGDGFLIPAVPGFRYDSTIWYFAGWIAIIAAISAVASFFGNMCCSYVNDRLNEDMRLEYFSSIVKQEIGFFDIKKTGKLLSTMGVDVQNLNEAITIKAFSFIEHMFQFLMGIILSISTSWQSALVMLAAGGPLIAVTILVGSAVINVYDNLVLKSSGSALASASETINAIRTVKSMAGEERQMQSFANELEKIKRYGHIRALYAALMKSVQQFIIWGASSLTLWYGLKVAWEGGLQVGDLMQVFGLMLLSVMGVGFAMAEVHYFIKAGTCYNNIMKIISRKPAILHKGGFVPKTVHGSLEFRDITFSYPSRPNMVVMKKFNLKVEKGQHVALVGESGSGKSTITGLIEHFYEPTEGISLLDGVDIRDIDCQWLHRNIAIVTQEPVLFAATIRQNITYAIGDENVTQERVEQCAKDANCHDFITKLPNGYDTIVGERGVSMSGGQKQRIAIARAMIQDCKMLLLDEATSALDTEAESLVQAALDKLMVGKTTIVIAHRLSTIKDCDKIVAMREGSVVEHGTYNELIEKRGMFYKLAQKQMQFGH</sequence>
<dbReference type="Pfam" id="PF00664">
    <property type="entry name" value="ABC_membrane"/>
    <property type="match status" value="2"/>
</dbReference>
<dbReference type="GO" id="GO:0005524">
    <property type="term" value="F:ATP binding"/>
    <property type="evidence" value="ECO:0007669"/>
    <property type="project" value="UniProtKB-KW"/>
</dbReference>
<comment type="caution">
    <text evidence="12">The sequence shown here is derived from an EMBL/GenBank/DDBJ whole genome shotgun (WGS) entry which is preliminary data.</text>
</comment>
<feature type="transmembrane region" description="Helical" evidence="9">
    <location>
        <begin position="955"/>
        <end position="977"/>
    </location>
</feature>
<accession>A0AAW2ZB14</accession>
<feature type="transmembrane region" description="Helical" evidence="9">
    <location>
        <begin position="226"/>
        <end position="251"/>
    </location>
</feature>
<dbReference type="InterPro" id="IPR003593">
    <property type="entry name" value="AAA+_ATPase"/>
</dbReference>
<evidence type="ECO:0000256" key="8">
    <source>
        <dbReference type="ARBA" id="ARBA00023136"/>
    </source>
</evidence>
<gene>
    <name evidence="12" type="ORF">AKO1_001760</name>
</gene>
<dbReference type="FunFam" id="3.40.50.300:FF:000205">
    <property type="entry name" value="ABC transporter B family member 4"/>
    <property type="match status" value="1"/>
</dbReference>
<evidence type="ECO:0000259" key="11">
    <source>
        <dbReference type="PROSITE" id="PS50929"/>
    </source>
</evidence>
<feature type="transmembrane region" description="Helical" evidence="9">
    <location>
        <begin position="266"/>
        <end position="286"/>
    </location>
</feature>
<evidence type="ECO:0000259" key="10">
    <source>
        <dbReference type="PROSITE" id="PS50893"/>
    </source>
</evidence>
<dbReference type="InterPro" id="IPR017871">
    <property type="entry name" value="ABC_transporter-like_CS"/>
</dbReference>
<dbReference type="SMART" id="SM00382">
    <property type="entry name" value="AAA"/>
    <property type="match status" value="2"/>
</dbReference>
<dbReference type="PROSITE" id="PS00211">
    <property type="entry name" value="ABC_TRANSPORTER_1"/>
    <property type="match status" value="2"/>
</dbReference>
<dbReference type="Proteomes" id="UP001431209">
    <property type="component" value="Unassembled WGS sequence"/>
</dbReference>
<evidence type="ECO:0000256" key="7">
    <source>
        <dbReference type="ARBA" id="ARBA00022989"/>
    </source>
</evidence>
<dbReference type="InterPro" id="IPR027417">
    <property type="entry name" value="P-loop_NTPase"/>
</dbReference>
<dbReference type="Pfam" id="PF00005">
    <property type="entry name" value="ABC_tran"/>
    <property type="match status" value="2"/>
</dbReference>
<comment type="subcellular location">
    <subcellularLocation>
        <location evidence="1">Membrane</location>
        <topology evidence="1">Multi-pass membrane protein</topology>
    </subcellularLocation>
</comment>
<evidence type="ECO:0000313" key="12">
    <source>
        <dbReference type="EMBL" id="KAL0486120.1"/>
    </source>
</evidence>
<dbReference type="Gene3D" id="1.20.1560.10">
    <property type="entry name" value="ABC transporter type 1, transmembrane domain"/>
    <property type="match status" value="2"/>
</dbReference>
<evidence type="ECO:0000256" key="6">
    <source>
        <dbReference type="ARBA" id="ARBA00022840"/>
    </source>
</evidence>
<dbReference type="InterPro" id="IPR039421">
    <property type="entry name" value="Type_1_exporter"/>
</dbReference>
<keyword evidence="4 9" id="KW-0812">Transmembrane</keyword>
<keyword evidence="5" id="KW-0547">Nucleotide-binding</keyword>
<evidence type="ECO:0000256" key="3">
    <source>
        <dbReference type="ARBA" id="ARBA00022448"/>
    </source>
</evidence>
<feature type="transmembrane region" description="Helical" evidence="9">
    <location>
        <begin position="12"/>
        <end position="38"/>
    </location>
</feature>
<dbReference type="GO" id="GO:0016887">
    <property type="term" value="F:ATP hydrolysis activity"/>
    <property type="evidence" value="ECO:0007669"/>
    <property type="project" value="InterPro"/>
</dbReference>
<dbReference type="GO" id="GO:0005743">
    <property type="term" value="C:mitochondrial inner membrane"/>
    <property type="evidence" value="ECO:0007669"/>
    <property type="project" value="TreeGrafter"/>
</dbReference>
<feature type="transmembrane region" description="Helical" evidence="9">
    <location>
        <begin position="134"/>
        <end position="167"/>
    </location>
</feature>
<dbReference type="PANTHER" id="PTHR43394">
    <property type="entry name" value="ATP-DEPENDENT PERMEASE MDL1, MITOCHONDRIAL"/>
    <property type="match status" value="1"/>
</dbReference>
<keyword evidence="7 9" id="KW-1133">Transmembrane helix</keyword>
<dbReference type="CDD" id="cd03249">
    <property type="entry name" value="ABC_MTABC3_MDL1_MDL2"/>
    <property type="match status" value="2"/>
</dbReference>
<feature type="domain" description="ABC transporter" evidence="10">
    <location>
        <begin position="324"/>
        <end position="587"/>
    </location>
</feature>
<dbReference type="GO" id="GO:0090374">
    <property type="term" value="P:oligopeptide export from mitochondrion"/>
    <property type="evidence" value="ECO:0007669"/>
    <property type="project" value="TreeGrafter"/>
</dbReference>
<protein>
    <submittedName>
        <fullName evidence="12">ATP-dependent translocase</fullName>
    </submittedName>
</protein>
<feature type="domain" description="ABC transporter" evidence="10">
    <location>
        <begin position="1011"/>
        <end position="1249"/>
    </location>
</feature>
<evidence type="ECO:0000256" key="1">
    <source>
        <dbReference type="ARBA" id="ARBA00004141"/>
    </source>
</evidence>
<dbReference type="CDD" id="cd18577">
    <property type="entry name" value="ABC_6TM_Pgp_ABCB1_D1_like"/>
    <property type="match status" value="1"/>
</dbReference>
<dbReference type="PROSITE" id="PS51257">
    <property type="entry name" value="PROKAR_LIPOPROTEIN"/>
    <property type="match status" value="1"/>
</dbReference>
<dbReference type="InterPro" id="IPR036640">
    <property type="entry name" value="ABC1_TM_sf"/>
</dbReference>
<dbReference type="SUPFAM" id="SSF52540">
    <property type="entry name" value="P-loop containing nucleoside triphosphate hydrolases"/>
    <property type="match status" value="2"/>
</dbReference>
<dbReference type="FunFam" id="3.40.50.300:FF:000251">
    <property type="entry name" value="ABC transporter B family member 19"/>
    <property type="match status" value="1"/>
</dbReference>
<evidence type="ECO:0000256" key="2">
    <source>
        <dbReference type="ARBA" id="ARBA00007577"/>
    </source>
</evidence>
<dbReference type="PANTHER" id="PTHR43394:SF27">
    <property type="entry name" value="ATP-DEPENDENT TRANSLOCASE ABCB1-LIKE"/>
    <property type="match status" value="1"/>
</dbReference>
<evidence type="ECO:0000313" key="13">
    <source>
        <dbReference type="Proteomes" id="UP001431209"/>
    </source>
</evidence>
<dbReference type="PROSITE" id="PS50893">
    <property type="entry name" value="ABC_TRANSPORTER_2"/>
    <property type="match status" value="2"/>
</dbReference>
<dbReference type="InterPro" id="IPR003439">
    <property type="entry name" value="ABC_transporter-like_ATP-bd"/>
</dbReference>
<feature type="transmembrane region" description="Helical" evidence="9">
    <location>
        <begin position="731"/>
        <end position="759"/>
    </location>
</feature>
<keyword evidence="8 9" id="KW-0472">Membrane</keyword>
<feature type="transmembrane region" description="Helical" evidence="9">
    <location>
        <begin position="50"/>
        <end position="73"/>
    </location>
</feature>
<evidence type="ECO:0000256" key="4">
    <source>
        <dbReference type="ARBA" id="ARBA00022692"/>
    </source>
</evidence>
<comment type="similarity">
    <text evidence="2">Belongs to the ABC transporter superfamily. ABCB family. Multidrug resistance exporter (TC 3.A.1.201) subfamily.</text>
</comment>
<proteinExistence type="inferred from homology"/>
<feature type="transmembrane region" description="Helical" evidence="9">
    <location>
        <begin position="835"/>
        <end position="860"/>
    </location>
</feature>
<name>A0AAW2ZB14_9EUKA</name>
<dbReference type="EMBL" id="JAOPGA020001202">
    <property type="protein sequence ID" value="KAL0486120.1"/>
    <property type="molecule type" value="Genomic_DNA"/>
</dbReference>
<dbReference type="PROSITE" id="PS50929">
    <property type="entry name" value="ABC_TM1F"/>
    <property type="match status" value="2"/>
</dbReference>
<evidence type="ECO:0000256" key="5">
    <source>
        <dbReference type="ARBA" id="ARBA00022741"/>
    </source>
</evidence>
<dbReference type="Gene3D" id="3.40.50.300">
    <property type="entry name" value="P-loop containing nucleotide triphosphate hydrolases"/>
    <property type="match status" value="2"/>
</dbReference>
<reference evidence="12 13" key="1">
    <citation type="submission" date="2024-03" db="EMBL/GenBank/DDBJ databases">
        <title>The Acrasis kona genome and developmental transcriptomes reveal deep origins of eukaryotic multicellular pathways.</title>
        <authorList>
            <person name="Sheikh S."/>
            <person name="Fu C.-J."/>
            <person name="Brown M.W."/>
            <person name="Baldauf S.L."/>
        </authorList>
    </citation>
    <scope>NUCLEOTIDE SEQUENCE [LARGE SCALE GENOMIC DNA]</scope>
    <source>
        <strain evidence="12 13">ATCC MYA-3509</strain>
    </source>
</reference>